<feature type="signal peptide" evidence="2">
    <location>
        <begin position="1"/>
        <end position="26"/>
    </location>
</feature>
<feature type="compositionally biased region" description="Gly residues" evidence="1">
    <location>
        <begin position="340"/>
        <end position="354"/>
    </location>
</feature>
<dbReference type="Proteomes" id="UP001304683">
    <property type="component" value="Chromosome"/>
</dbReference>
<feature type="region of interest" description="Disordered" evidence="1">
    <location>
        <begin position="149"/>
        <end position="237"/>
    </location>
</feature>
<feature type="compositionally biased region" description="Low complexity" evidence="1">
    <location>
        <begin position="444"/>
        <end position="461"/>
    </location>
</feature>
<protein>
    <recommendedName>
        <fullName evidence="5">DUF5667 domain-containing protein</fullName>
    </recommendedName>
</protein>
<evidence type="ECO:0000256" key="2">
    <source>
        <dbReference type="SAM" id="SignalP"/>
    </source>
</evidence>
<reference evidence="3 4" key="1">
    <citation type="submission" date="2023-08" db="EMBL/GenBank/DDBJ databases">
        <title>Genome sequence of Thermaerobacter compostii strain Ins1, a spore-forming filamentous bacterium isolated from a deep geothermal reservoir.</title>
        <authorList>
            <person name="Bregnard D."/>
            <person name="Gonzalez D."/>
            <person name="Junier P."/>
        </authorList>
    </citation>
    <scope>NUCLEOTIDE SEQUENCE [LARGE SCALE GENOMIC DNA]</scope>
    <source>
        <strain evidence="3 4">Ins1</strain>
    </source>
</reference>
<keyword evidence="4" id="KW-1185">Reference proteome</keyword>
<proteinExistence type="predicted"/>
<keyword evidence="2" id="KW-0732">Signal</keyword>
<feature type="compositionally biased region" description="Low complexity" evidence="1">
    <location>
        <begin position="214"/>
        <end position="229"/>
    </location>
</feature>
<feature type="compositionally biased region" description="Low complexity" evidence="1">
    <location>
        <begin position="312"/>
        <end position="328"/>
    </location>
</feature>
<feature type="chain" id="PRO_5045191178" description="DUF5667 domain-containing protein" evidence="2">
    <location>
        <begin position="27"/>
        <end position="550"/>
    </location>
</feature>
<feature type="compositionally biased region" description="Basic and acidic residues" evidence="1">
    <location>
        <begin position="493"/>
        <end position="513"/>
    </location>
</feature>
<evidence type="ECO:0008006" key="5">
    <source>
        <dbReference type="Google" id="ProtNLM"/>
    </source>
</evidence>
<gene>
    <name evidence="3" type="ORF">Q5761_06890</name>
</gene>
<evidence type="ECO:0000256" key="1">
    <source>
        <dbReference type="SAM" id="MobiDB-lite"/>
    </source>
</evidence>
<feature type="compositionally biased region" description="Low complexity" evidence="1">
    <location>
        <begin position="471"/>
        <end position="492"/>
    </location>
</feature>
<feature type="region of interest" description="Disordered" evidence="1">
    <location>
        <begin position="312"/>
        <end position="357"/>
    </location>
</feature>
<feature type="compositionally biased region" description="Low complexity" evidence="1">
    <location>
        <begin position="158"/>
        <end position="192"/>
    </location>
</feature>
<feature type="compositionally biased region" description="Low complexity" evidence="1">
    <location>
        <begin position="537"/>
        <end position="550"/>
    </location>
</feature>
<feature type="region of interest" description="Disordered" evidence="1">
    <location>
        <begin position="416"/>
        <end position="550"/>
    </location>
</feature>
<dbReference type="EMBL" id="CP132508">
    <property type="protein sequence ID" value="WPD18117.1"/>
    <property type="molecule type" value="Genomic_DNA"/>
</dbReference>
<accession>A0ABZ0QKU4</accession>
<organism evidence="3 4">
    <name type="scientific">Thermaerobacter composti</name>
    <dbReference type="NCBI Taxonomy" id="554949"/>
    <lineage>
        <taxon>Bacteria</taxon>
        <taxon>Bacillati</taxon>
        <taxon>Bacillota</taxon>
        <taxon>Clostridia</taxon>
        <taxon>Eubacteriales</taxon>
        <taxon>Clostridiales Family XVII. Incertae Sedis</taxon>
        <taxon>Thermaerobacter</taxon>
    </lineage>
</organism>
<evidence type="ECO:0000313" key="3">
    <source>
        <dbReference type="EMBL" id="WPD18117.1"/>
    </source>
</evidence>
<name>A0ABZ0QKU4_9FIRM</name>
<sequence length="550" mass="53489">MPRWHGVRPACRWLATLLLGAVIASAAVPGVALASTAEPGGNGGEPAWVVAVGHYVRTAVERVRLWASRDPATEAALAAGFAAARAEAMAGLGPDSAWFQRLADEVVAYLRLAQAKLVEAAANGADTARAVQALEAAVARVAQLPERVGAAAGESPSGTDATPPAAAGPEADGTAGWAAAGAGTGTAAAPGAVSPVSDRADGQPAPAEGDEGAVDAGAAAPEDGAVSAGGAEGDRSGSALDEALEAAAEAQLVAGSVAMMEPEAIAALREQGYGYGQIALLYAVAQAVRLAKGEALTAMDVATQLAALDADGAAAPEPDPSASLPAAEGAAPLPDSGAAPGTGGEASQGAGDGSVAGTAGMTAAGGAATAIAADTGEEEGTTARLEAFGRRLNQLLALYGIERRDLKPGRWIAAAHRGQPEDDGSDPAGSDATPDAVAPRADEPAGGSATPAQPAAAGTPSRGAAVNYGTASRKAPAGDAGAAAPAPRTSGAGRDDHASPRLAPDDGDRRPERPTPGVRGTAHGKDRAGEARGQGRGARAAAGATGRPQR</sequence>
<dbReference type="RefSeq" id="WP_318749992.1">
    <property type="nucleotide sequence ID" value="NZ_CP132508.1"/>
</dbReference>
<evidence type="ECO:0000313" key="4">
    <source>
        <dbReference type="Proteomes" id="UP001304683"/>
    </source>
</evidence>